<dbReference type="PROSITE" id="PS50935">
    <property type="entry name" value="SSB"/>
    <property type="match status" value="1"/>
</dbReference>
<evidence type="ECO:0000256" key="3">
    <source>
        <dbReference type="RuleBase" id="RU000524"/>
    </source>
</evidence>
<evidence type="ECO:0000256" key="1">
    <source>
        <dbReference type="ARBA" id="ARBA00023125"/>
    </source>
</evidence>
<dbReference type="RefSeq" id="WP_108911910.1">
    <property type="nucleotide sequence ID" value="NZ_CP021887.1"/>
</dbReference>
<evidence type="ECO:0000313" key="4">
    <source>
        <dbReference type="EMBL" id="AWI35160.1"/>
    </source>
</evidence>
<protein>
    <recommendedName>
        <fullName evidence="2 3">Single-stranded DNA-binding protein</fullName>
    </recommendedName>
</protein>
<dbReference type="InterPro" id="IPR000424">
    <property type="entry name" value="Primosome_PriB/ssb"/>
</dbReference>
<geneLocation type="plasmid" evidence="4">
    <name>unnamed</name>
</geneLocation>
<name>A0A2U8FFU1_9HELI</name>
<dbReference type="Proteomes" id="UP000244890">
    <property type="component" value="Plasmid unnamed"/>
</dbReference>
<accession>A0A2U8FFU1</accession>
<reference evidence="4 5" key="1">
    <citation type="submission" date="2017-06" db="EMBL/GenBank/DDBJ databases">
        <title>Complete genome of Helicobacter apodemus.</title>
        <authorList>
            <person name="Cho S."/>
        </authorList>
    </citation>
    <scope>NUCLEOTIDE SEQUENCE [LARGE SCALE GENOMIC DNA]</scope>
    <source>
        <strain evidence="5">SNUVETPUB-15-01</strain>
        <plasmid evidence="5">Plasmid unnamed</plasmid>
    </source>
</reference>
<dbReference type="PANTHER" id="PTHR10302">
    <property type="entry name" value="SINGLE-STRANDED DNA-BINDING PROTEIN"/>
    <property type="match status" value="1"/>
</dbReference>
<dbReference type="GO" id="GO:0003697">
    <property type="term" value="F:single-stranded DNA binding"/>
    <property type="evidence" value="ECO:0007669"/>
    <property type="project" value="InterPro"/>
</dbReference>
<dbReference type="PANTHER" id="PTHR10302:SF0">
    <property type="entry name" value="SINGLE-STRANDED DNA-BINDING PROTEIN, MITOCHONDRIAL"/>
    <property type="match status" value="1"/>
</dbReference>
<evidence type="ECO:0000313" key="5">
    <source>
        <dbReference type="Proteomes" id="UP000244890"/>
    </source>
</evidence>
<keyword evidence="1 2" id="KW-0238">DNA-binding</keyword>
<dbReference type="CDD" id="cd04496">
    <property type="entry name" value="SSB_OBF"/>
    <property type="match status" value="1"/>
</dbReference>
<gene>
    <name evidence="4" type="ORF">CDV25_10015</name>
</gene>
<dbReference type="AlphaFoldDB" id="A0A2U8FFU1"/>
<dbReference type="Gene3D" id="2.40.50.140">
    <property type="entry name" value="Nucleic acid-binding proteins"/>
    <property type="match status" value="1"/>
</dbReference>
<dbReference type="InterPro" id="IPR011344">
    <property type="entry name" value="ssDNA-bd"/>
</dbReference>
<dbReference type="EMBL" id="CP021887">
    <property type="protein sequence ID" value="AWI35160.1"/>
    <property type="molecule type" value="Genomic_DNA"/>
</dbReference>
<organism evidence="4 5">
    <name type="scientific">Helicobacter apodemus</name>
    <dbReference type="NCBI Taxonomy" id="135569"/>
    <lineage>
        <taxon>Bacteria</taxon>
        <taxon>Pseudomonadati</taxon>
        <taxon>Campylobacterota</taxon>
        <taxon>Epsilonproteobacteria</taxon>
        <taxon>Campylobacterales</taxon>
        <taxon>Helicobacteraceae</taxon>
        <taxon>Helicobacter</taxon>
    </lineage>
</organism>
<evidence type="ECO:0000256" key="2">
    <source>
        <dbReference type="PIRNR" id="PIRNR002070"/>
    </source>
</evidence>
<proteinExistence type="predicted"/>
<sequence length="141" mass="15737">MNNVNLIGYLGRDFEVGTTGNGKVYAKNSLAITKKWKNERGNEESSTTWIPIVLFGKSAESASMHIKKGSQFACSGELSSSQYADEAGNIKTILNVIVSKFYWLGKKDKENTKQITQTPPKEPNIEYEHSITNIESEEIPF</sequence>
<dbReference type="OrthoDB" id="9809878at2"/>
<dbReference type="Pfam" id="PF00436">
    <property type="entry name" value="SSB"/>
    <property type="match status" value="1"/>
</dbReference>
<dbReference type="KEGG" id="had:CDV25_10015"/>
<dbReference type="GO" id="GO:0009295">
    <property type="term" value="C:nucleoid"/>
    <property type="evidence" value="ECO:0007669"/>
    <property type="project" value="TreeGrafter"/>
</dbReference>
<dbReference type="NCBIfam" id="TIGR00621">
    <property type="entry name" value="ssb"/>
    <property type="match status" value="1"/>
</dbReference>
<dbReference type="SUPFAM" id="SSF50249">
    <property type="entry name" value="Nucleic acid-binding proteins"/>
    <property type="match status" value="1"/>
</dbReference>
<dbReference type="InterPro" id="IPR012340">
    <property type="entry name" value="NA-bd_OB-fold"/>
</dbReference>
<keyword evidence="4" id="KW-0614">Plasmid</keyword>
<dbReference type="GO" id="GO:0006260">
    <property type="term" value="P:DNA replication"/>
    <property type="evidence" value="ECO:0007669"/>
    <property type="project" value="InterPro"/>
</dbReference>
<dbReference type="PIRSF" id="PIRSF002070">
    <property type="entry name" value="SSB"/>
    <property type="match status" value="1"/>
</dbReference>